<evidence type="ECO:0000313" key="3">
    <source>
        <dbReference type="Proteomes" id="UP001165060"/>
    </source>
</evidence>
<protein>
    <submittedName>
        <fullName evidence="2">Uncharacterized protein</fullName>
    </submittedName>
</protein>
<keyword evidence="1" id="KW-0175">Coiled coil</keyword>
<sequence length="120" mass="13187">MRYGSSTYLTLGTVALRRENSDLRRENSELRERMASVERVIGGGVCPIVDLTNSDDGTNVAPPPAKLSALSLVAEKREEGGRVLKKDLETEVAKDELSENNKMTEIDALKARIRELEGAN</sequence>
<name>A0ABQ6ME45_9STRA</name>
<evidence type="ECO:0000313" key="2">
    <source>
        <dbReference type="EMBL" id="GMI24688.1"/>
    </source>
</evidence>
<dbReference type="EMBL" id="BRYB01002735">
    <property type="protein sequence ID" value="GMI24688.1"/>
    <property type="molecule type" value="Genomic_DNA"/>
</dbReference>
<feature type="coiled-coil region" evidence="1">
    <location>
        <begin position="13"/>
        <end position="40"/>
    </location>
</feature>
<proteinExistence type="predicted"/>
<keyword evidence="3" id="KW-1185">Reference proteome</keyword>
<reference evidence="2 3" key="1">
    <citation type="journal article" date="2023" name="Commun. Biol.">
        <title>Genome analysis of Parmales, the sister group of diatoms, reveals the evolutionary specialization of diatoms from phago-mixotrophs to photoautotrophs.</title>
        <authorList>
            <person name="Ban H."/>
            <person name="Sato S."/>
            <person name="Yoshikawa S."/>
            <person name="Yamada K."/>
            <person name="Nakamura Y."/>
            <person name="Ichinomiya M."/>
            <person name="Sato N."/>
            <person name="Blanc-Mathieu R."/>
            <person name="Endo H."/>
            <person name="Kuwata A."/>
            <person name="Ogata H."/>
        </authorList>
    </citation>
    <scope>NUCLEOTIDE SEQUENCE [LARGE SCALE GENOMIC DNA]</scope>
</reference>
<evidence type="ECO:0000256" key="1">
    <source>
        <dbReference type="SAM" id="Coils"/>
    </source>
</evidence>
<organism evidence="2 3">
    <name type="scientific">Tetraparma gracilis</name>
    <dbReference type="NCBI Taxonomy" id="2962635"/>
    <lineage>
        <taxon>Eukaryota</taxon>
        <taxon>Sar</taxon>
        <taxon>Stramenopiles</taxon>
        <taxon>Ochrophyta</taxon>
        <taxon>Bolidophyceae</taxon>
        <taxon>Parmales</taxon>
        <taxon>Triparmaceae</taxon>
        <taxon>Tetraparma</taxon>
    </lineage>
</organism>
<accession>A0ABQ6ME45</accession>
<gene>
    <name evidence="2" type="ORF">TeGR_g363</name>
</gene>
<dbReference type="Proteomes" id="UP001165060">
    <property type="component" value="Unassembled WGS sequence"/>
</dbReference>
<comment type="caution">
    <text evidence="2">The sequence shown here is derived from an EMBL/GenBank/DDBJ whole genome shotgun (WGS) entry which is preliminary data.</text>
</comment>